<evidence type="ECO:0008006" key="4">
    <source>
        <dbReference type="Google" id="ProtNLM"/>
    </source>
</evidence>
<dbReference type="PROSITE" id="PS51257">
    <property type="entry name" value="PROKAR_LIPOPROTEIN"/>
    <property type="match status" value="1"/>
</dbReference>
<feature type="compositionally biased region" description="Pro residues" evidence="1">
    <location>
        <begin position="99"/>
        <end position="109"/>
    </location>
</feature>
<protein>
    <recommendedName>
        <fullName evidence="4">Lipoprotein</fullName>
    </recommendedName>
</protein>
<feature type="compositionally biased region" description="Basic and acidic residues" evidence="1">
    <location>
        <begin position="431"/>
        <end position="457"/>
    </location>
</feature>
<accession>A0ABS8BVG9</accession>
<feature type="compositionally biased region" description="Basic and acidic residues" evidence="1">
    <location>
        <begin position="618"/>
        <end position="630"/>
    </location>
</feature>
<sequence>MVESSKILTVSYGTFSCTLEGFDDSFSTMKAIAEYFRDLAAGDRYFGAEPPTPDTEMLTRIAEREISRRVEARTSDAGIVLRASDPAPQALADPDTRPAMPPAQQPPAEAPVAQSQPKAERHPDSESVADKLKRIRSVVGSRADTAFVEDLEERETPSAPAPIADDTASLADDDAPVAANPDAAASVAPDDAATSVKADTAEETVTIPEAYAAAEDDIDDETDAQIKEVLRNLERAGLRPPETPAVEDQAAVVESATARVAAQIAQDAPQQDIATPAPKSEQPAETQATAKPALAVKAEPAAAAQPAKPEPKADTAQAATAAPAADRAEQEADEAAAIIQSLIAQTREASTAEQPQTAKAAPDAAPAKSDDDSQTEASADPVEAPTAPRRGRILRVTRRPRPEAASAADAPQDDAAEPAKTGPVSTPVQDARARLAEMRRDMNPEPREIAADQKDAPTDAPLESSLSPEDEADLQRDLAAAEAAAEAELSSVSQDEDGDGFDADDTEETAETAETDAAVDDAETDSGKPEVATAAAPQVTRDALPTTSEAEMSRINAQAEEELANPENSRRRDAIAHLKAAVAATEAARQLGEPRKTQDSEETDFREDLQKAVKPRRPVADESARTERPRTAPLKLVASQRVDTPADAAEKQVQPRRVAAPAAKASDTGDFAEYAQSVGANSLQDLLEAAAAYVAIVEGAEDFSRPQIMQKVQATAKEEFTREDGLRSFGTLLRQGRIEKARAGRFQISDRTRFRPEQKAANG</sequence>
<name>A0ABS8BVG9_9RHOB</name>
<gene>
    <name evidence="2" type="ORF">LGQ03_10795</name>
</gene>
<dbReference type="EMBL" id="JAJATZ010000004">
    <property type="protein sequence ID" value="MCB5199728.1"/>
    <property type="molecule type" value="Genomic_DNA"/>
</dbReference>
<reference evidence="2" key="1">
    <citation type="submission" date="2021-10" db="EMBL/GenBank/DDBJ databases">
        <title>Loktanella gaetbuli sp. nov., isolated from a tidal flat.</title>
        <authorList>
            <person name="Park S."/>
            <person name="Yoon J.-H."/>
        </authorList>
    </citation>
    <scope>NUCLEOTIDE SEQUENCE</scope>
    <source>
        <strain evidence="2">TSTF-M6</strain>
    </source>
</reference>
<feature type="compositionally biased region" description="Low complexity" evidence="1">
    <location>
        <begin position="358"/>
        <end position="367"/>
    </location>
</feature>
<feature type="compositionally biased region" description="Basic and acidic residues" evidence="1">
    <location>
        <begin position="118"/>
        <end position="132"/>
    </location>
</feature>
<feature type="region of interest" description="Disordered" evidence="1">
    <location>
        <begin position="77"/>
        <end position="132"/>
    </location>
</feature>
<proteinExistence type="predicted"/>
<dbReference type="Proteomes" id="UP001138961">
    <property type="component" value="Unassembled WGS sequence"/>
</dbReference>
<feature type="compositionally biased region" description="Polar residues" evidence="1">
    <location>
        <begin position="346"/>
        <end position="357"/>
    </location>
</feature>
<feature type="region of interest" description="Disordered" evidence="1">
    <location>
        <begin position="264"/>
        <end position="333"/>
    </location>
</feature>
<feature type="compositionally biased region" description="Basic residues" evidence="1">
    <location>
        <begin position="389"/>
        <end position="399"/>
    </location>
</feature>
<dbReference type="RefSeq" id="WP_226748395.1">
    <property type="nucleotide sequence ID" value="NZ_JAJATZ010000004.1"/>
</dbReference>
<feature type="region of interest" description="Disordered" evidence="1">
    <location>
        <begin position="346"/>
        <end position="667"/>
    </location>
</feature>
<feature type="compositionally biased region" description="Low complexity" evidence="1">
    <location>
        <begin position="290"/>
        <end position="307"/>
    </location>
</feature>
<feature type="compositionally biased region" description="Low complexity" evidence="1">
    <location>
        <begin position="314"/>
        <end position="325"/>
    </location>
</feature>
<feature type="compositionally biased region" description="Low complexity" evidence="1">
    <location>
        <begin position="264"/>
        <end position="278"/>
    </location>
</feature>
<feature type="compositionally biased region" description="Acidic residues" evidence="1">
    <location>
        <begin position="494"/>
        <end position="524"/>
    </location>
</feature>
<evidence type="ECO:0000256" key="1">
    <source>
        <dbReference type="SAM" id="MobiDB-lite"/>
    </source>
</evidence>
<evidence type="ECO:0000313" key="3">
    <source>
        <dbReference type="Proteomes" id="UP001138961"/>
    </source>
</evidence>
<comment type="caution">
    <text evidence="2">The sequence shown here is derived from an EMBL/GenBank/DDBJ whole genome shotgun (WGS) entry which is preliminary data.</text>
</comment>
<feature type="compositionally biased region" description="Low complexity" evidence="1">
    <location>
        <begin position="164"/>
        <end position="193"/>
    </location>
</feature>
<keyword evidence="3" id="KW-1185">Reference proteome</keyword>
<feature type="region of interest" description="Disordered" evidence="1">
    <location>
        <begin position="146"/>
        <end position="202"/>
    </location>
</feature>
<evidence type="ECO:0000313" key="2">
    <source>
        <dbReference type="EMBL" id="MCB5199728.1"/>
    </source>
</evidence>
<feature type="compositionally biased region" description="Low complexity" evidence="1">
    <location>
        <begin position="477"/>
        <end position="489"/>
    </location>
</feature>
<organism evidence="2 3">
    <name type="scientific">Loktanella gaetbuli</name>
    <dbReference type="NCBI Taxonomy" id="2881335"/>
    <lineage>
        <taxon>Bacteria</taxon>
        <taxon>Pseudomonadati</taxon>
        <taxon>Pseudomonadota</taxon>
        <taxon>Alphaproteobacteria</taxon>
        <taxon>Rhodobacterales</taxon>
        <taxon>Roseobacteraceae</taxon>
        <taxon>Loktanella</taxon>
    </lineage>
</organism>